<reference evidence="2" key="2">
    <citation type="submission" date="2022-01" db="EMBL/GenBank/DDBJ databases">
        <authorList>
            <person name="Yamashiro T."/>
            <person name="Shiraishi A."/>
            <person name="Satake H."/>
            <person name="Nakayama K."/>
        </authorList>
    </citation>
    <scope>NUCLEOTIDE SEQUENCE</scope>
</reference>
<sequence length="223" mass="24395">MAISVIPVSSDSSEESVGTPARRVILFGTIPTTIPDTTPTVTPPATHIDTTLIPTEIPTISPIIPSSPDYTPASPDYTPASPNYSPASDMEFDPSEDPSSNHIPPLPTTSPFLSSTDDSSDTSGVLRRRVMIHALGQPIPYGRPYRYHPNGLVHMMTTRTATTERPSHSSCDNRGLSRYVRLHNQSIERDRLIGIGFVLDFVEFISFTFGDKEMILVIEAVSR</sequence>
<protein>
    <submittedName>
        <fullName evidence="2">Uncharacterized protein</fullName>
    </submittedName>
</protein>
<name>A0ABQ5J468_9ASTR</name>
<organism evidence="2 3">
    <name type="scientific">Tanacetum coccineum</name>
    <dbReference type="NCBI Taxonomy" id="301880"/>
    <lineage>
        <taxon>Eukaryota</taxon>
        <taxon>Viridiplantae</taxon>
        <taxon>Streptophyta</taxon>
        <taxon>Embryophyta</taxon>
        <taxon>Tracheophyta</taxon>
        <taxon>Spermatophyta</taxon>
        <taxon>Magnoliopsida</taxon>
        <taxon>eudicotyledons</taxon>
        <taxon>Gunneridae</taxon>
        <taxon>Pentapetalae</taxon>
        <taxon>asterids</taxon>
        <taxon>campanulids</taxon>
        <taxon>Asterales</taxon>
        <taxon>Asteraceae</taxon>
        <taxon>Asteroideae</taxon>
        <taxon>Anthemideae</taxon>
        <taxon>Anthemidinae</taxon>
        <taxon>Tanacetum</taxon>
    </lineage>
</organism>
<evidence type="ECO:0000313" key="2">
    <source>
        <dbReference type="EMBL" id="GJU06403.1"/>
    </source>
</evidence>
<evidence type="ECO:0000313" key="3">
    <source>
        <dbReference type="Proteomes" id="UP001151760"/>
    </source>
</evidence>
<feature type="compositionally biased region" description="Low complexity" evidence="1">
    <location>
        <begin position="58"/>
        <end position="72"/>
    </location>
</feature>
<comment type="caution">
    <text evidence="2">The sequence shown here is derived from an EMBL/GenBank/DDBJ whole genome shotgun (WGS) entry which is preliminary data.</text>
</comment>
<gene>
    <name evidence="2" type="ORF">Tco_1122833</name>
</gene>
<dbReference type="EMBL" id="BQNB010021438">
    <property type="protein sequence ID" value="GJU06403.1"/>
    <property type="molecule type" value="Genomic_DNA"/>
</dbReference>
<keyword evidence="3" id="KW-1185">Reference proteome</keyword>
<accession>A0ABQ5J468</accession>
<evidence type="ECO:0000256" key="1">
    <source>
        <dbReference type="SAM" id="MobiDB-lite"/>
    </source>
</evidence>
<proteinExistence type="predicted"/>
<dbReference type="Proteomes" id="UP001151760">
    <property type="component" value="Unassembled WGS sequence"/>
</dbReference>
<reference evidence="2" key="1">
    <citation type="journal article" date="2022" name="Int. J. Mol. Sci.">
        <title>Draft Genome of Tanacetum Coccineum: Genomic Comparison of Closely Related Tanacetum-Family Plants.</title>
        <authorList>
            <person name="Yamashiro T."/>
            <person name="Shiraishi A."/>
            <person name="Nakayama K."/>
            <person name="Satake H."/>
        </authorList>
    </citation>
    <scope>NUCLEOTIDE SEQUENCE</scope>
</reference>
<feature type="compositionally biased region" description="Low complexity" evidence="1">
    <location>
        <begin position="109"/>
        <end position="123"/>
    </location>
</feature>
<feature type="region of interest" description="Disordered" evidence="1">
    <location>
        <begin position="58"/>
        <end position="124"/>
    </location>
</feature>